<dbReference type="EMBL" id="JBGBPY010000001">
    <property type="protein sequence ID" value="MEY2183019.1"/>
    <property type="molecule type" value="Genomic_DNA"/>
</dbReference>
<evidence type="ECO:0000259" key="3">
    <source>
        <dbReference type="Pfam" id="PF13511"/>
    </source>
</evidence>
<evidence type="ECO:0000256" key="1">
    <source>
        <dbReference type="SAM" id="MobiDB-lite"/>
    </source>
</evidence>
<feature type="chain" id="PRO_5046043678" evidence="2">
    <location>
        <begin position="25"/>
        <end position="212"/>
    </location>
</feature>
<evidence type="ECO:0000256" key="2">
    <source>
        <dbReference type="SAM" id="SignalP"/>
    </source>
</evidence>
<dbReference type="Proteomes" id="UP001562159">
    <property type="component" value="Unassembled WGS sequence"/>
</dbReference>
<reference evidence="4 5" key="1">
    <citation type="submission" date="2024-07" db="EMBL/GenBank/DDBJ databases">
        <title>Molecular mechanisms and environmental adaptations of flagellar loss and biofilm growth of Rhodanobacter under environmental stress.</title>
        <authorList>
            <person name="Chen M."/>
        </authorList>
    </citation>
    <scope>NUCLEOTIDE SEQUENCE [LARGE SCALE GENOMIC DNA]</scope>
    <source>
        <strain evidence="4 5">RS22</strain>
    </source>
</reference>
<comment type="caution">
    <text evidence="4">The sequence shown here is derived from an EMBL/GenBank/DDBJ whole genome shotgun (WGS) entry which is preliminary data.</text>
</comment>
<gene>
    <name evidence="4" type="ORF">AB7878_11375</name>
</gene>
<name>A0ABV4ATX7_9GAMM</name>
<dbReference type="Pfam" id="PF13511">
    <property type="entry name" value="DUF4124"/>
    <property type="match status" value="1"/>
</dbReference>
<feature type="domain" description="DUF4124" evidence="3">
    <location>
        <begin position="17"/>
        <end position="68"/>
    </location>
</feature>
<feature type="compositionally biased region" description="Pro residues" evidence="1">
    <location>
        <begin position="58"/>
        <end position="69"/>
    </location>
</feature>
<keyword evidence="5" id="KW-1185">Reference proteome</keyword>
<keyword evidence="2" id="KW-0732">Signal</keyword>
<feature type="signal peptide" evidence="2">
    <location>
        <begin position="1"/>
        <end position="24"/>
    </location>
</feature>
<proteinExistence type="predicted"/>
<dbReference type="InterPro" id="IPR025392">
    <property type="entry name" value="DUF4124"/>
</dbReference>
<feature type="compositionally biased region" description="Low complexity" evidence="1">
    <location>
        <begin position="70"/>
        <end position="81"/>
    </location>
</feature>
<evidence type="ECO:0000313" key="4">
    <source>
        <dbReference type="EMBL" id="MEY2183019.1"/>
    </source>
</evidence>
<evidence type="ECO:0000313" key="5">
    <source>
        <dbReference type="Proteomes" id="UP001562159"/>
    </source>
</evidence>
<feature type="region of interest" description="Disordered" evidence="1">
    <location>
        <begin position="56"/>
        <end position="86"/>
    </location>
</feature>
<organism evidence="4 5">
    <name type="scientific">Rhodanobacter humi</name>
    <dbReference type="NCBI Taxonomy" id="1888173"/>
    <lineage>
        <taxon>Bacteria</taxon>
        <taxon>Pseudomonadati</taxon>
        <taxon>Pseudomonadota</taxon>
        <taxon>Gammaproteobacteria</taxon>
        <taxon>Lysobacterales</taxon>
        <taxon>Rhodanobacteraceae</taxon>
        <taxon>Rhodanobacter</taxon>
    </lineage>
</organism>
<sequence>MPHLPALPTFLALLGAGLSAPCLAQTVYRCTGAHGEASYQSTPCPGAQAQRRITLDAPPAPEPAPPAPTPAAGAPPAIAAAPEPPPPPAAPIPVLYQCVRATDGKTYVSPNGQPPGYYAPLGIVGVPTSLTQQYNAGNRMGRDQPNAAMVSGYYTFVRDRCRELDPQEVCEVLRKDWAENEHQLGRAFKSDQPPLLRRETELRAQLQGCGGP</sequence>
<protein>
    <submittedName>
        <fullName evidence="4">DUF4124 domain-containing protein</fullName>
    </submittedName>
</protein>
<accession>A0ABV4ATX7</accession>